<organism evidence="2">
    <name type="scientific">Cupriavidus necator</name>
    <name type="common">Alcaligenes eutrophus</name>
    <name type="synonym">Ralstonia eutropha</name>
    <dbReference type="NCBI Taxonomy" id="106590"/>
    <lineage>
        <taxon>Bacteria</taxon>
        <taxon>Pseudomonadati</taxon>
        <taxon>Pseudomonadota</taxon>
        <taxon>Betaproteobacteria</taxon>
        <taxon>Burkholderiales</taxon>
        <taxon>Burkholderiaceae</taxon>
        <taxon>Cupriavidus</taxon>
    </lineage>
</organism>
<protein>
    <submittedName>
        <fullName evidence="2">Toxin of a toxin/antitoxin system</fullName>
    </submittedName>
</protein>
<reference evidence="2" key="1">
    <citation type="submission" date="2016-09" db="EMBL/GenBank/DDBJ databases">
        <authorList>
            <person name="Capua I."/>
            <person name="De Benedictis P."/>
            <person name="Joannis T."/>
            <person name="Lombin L.H."/>
            <person name="Cattoli G."/>
        </authorList>
    </citation>
    <scope>NUCLEOTIDE SEQUENCE</scope>
    <source>
        <strain evidence="2">B9</strain>
    </source>
</reference>
<dbReference type="RefSeq" id="WP_340520171.1">
    <property type="nucleotide sequence ID" value="NZ_FMSH01000030.1"/>
</dbReference>
<dbReference type="EMBL" id="FMSH01000030">
    <property type="protein sequence ID" value="SCU73631.1"/>
    <property type="molecule type" value="Genomic_DNA"/>
</dbReference>
<proteinExistence type="predicted"/>
<dbReference type="AlphaFoldDB" id="A0A1K0I9Y7"/>
<dbReference type="InterPro" id="IPR035093">
    <property type="entry name" value="RelE/ParE_toxin_dom_sf"/>
</dbReference>
<dbReference type="InterPro" id="IPR007712">
    <property type="entry name" value="RelE/ParE_toxin"/>
</dbReference>
<evidence type="ECO:0000313" key="2">
    <source>
        <dbReference type="EMBL" id="SCU73631.1"/>
    </source>
</evidence>
<accession>A0A1K0I9Y7</accession>
<dbReference type="Pfam" id="PF05016">
    <property type="entry name" value="ParE_toxin"/>
    <property type="match status" value="1"/>
</dbReference>
<dbReference type="Gene3D" id="3.30.2310.20">
    <property type="entry name" value="RelE-like"/>
    <property type="match status" value="1"/>
</dbReference>
<sequence>MRIYPVVFTPEFAEQLESLYDYIADEASPYIAARYTDAIVSYCESLGTFPHRGTMRDDVRLGLRITHYKKRAVIAFAVGADEVSIIGMFYGGQDYETMLSESD</sequence>
<keyword evidence="1" id="KW-1277">Toxin-antitoxin system</keyword>
<evidence type="ECO:0000256" key="1">
    <source>
        <dbReference type="ARBA" id="ARBA00022649"/>
    </source>
</evidence>
<gene>
    <name evidence="2" type="primary">kluB</name>
    <name evidence="2" type="ORF">CNECB9_1250014</name>
</gene>
<name>A0A1K0I9Y7_CUPNE</name>